<dbReference type="GO" id="GO:0007165">
    <property type="term" value="P:signal transduction"/>
    <property type="evidence" value="ECO:0007669"/>
    <property type="project" value="UniProtKB-KW"/>
</dbReference>
<gene>
    <name evidence="12" type="ORF">DMN91_005731</name>
</gene>
<comment type="subcellular location">
    <subcellularLocation>
        <location evidence="1 10">Cell membrane</location>
        <topology evidence="1 10">Multi-pass membrane protein</topology>
    </subcellularLocation>
</comment>
<keyword evidence="2" id="KW-1003">Cell membrane</keyword>
<dbReference type="EMBL" id="QOIP01000006">
    <property type="protein sequence ID" value="RLU21358.1"/>
    <property type="molecule type" value="Genomic_DNA"/>
</dbReference>
<feature type="transmembrane region" description="Helical" evidence="10">
    <location>
        <begin position="266"/>
        <end position="287"/>
    </location>
</feature>
<evidence type="ECO:0000256" key="3">
    <source>
        <dbReference type="ARBA" id="ARBA00022606"/>
    </source>
</evidence>
<feature type="coiled-coil region" evidence="11">
    <location>
        <begin position="86"/>
        <end position="113"/>
    </location>
</feature>
<keyword evidence="11" id="KW-0175">Coiled coil</keyword>
<comment type="caution">
    <text evidence="10">Lacks conserved residue(s) required for the propagation of feature annotation.</text>
</comment>
<dbReference type="GO" id="GO:0005549">
    <property type="term" value="F:odorant binding"/>
    <property type="evidence" value="ECO:0007669"/>
    <property type="project" value="InterPro"/>
</dbReference>
<dbReference type="InterPro" id="IPR004117">
    <property type="entry name" value="7tm6_olfct_rcpt"/>
</dbReference>
<dbReference type="Proteomes" id="UP000279307">
    <property type="component" value="Chromosome 6"/>
</dbReference>
<dbReference type="GO" id="GO:0005886">
    <property type="term" value="C:plasma membrane"/>
    <property type="evidence" value="ECO:0007669"/>
    <property type="project" value="UniProtKB-SubCell"/>
</dbReference>
<dbReference type="AlphaFoldDB" id="A0A3L8DNH0"/>
<keyword evidence="7 10" id="KW-0472">Membrane</keyword>
<proteinExistence type="inferred from homology"/>
<protein>
    <recommendedName>
        <fullName evidence="10">Odorant receptor</fullName>
    </recommendedName>
</protein>
<accession>A0A3L8DNH0</accession>
<keyword evidence="5 10" id="KW-0552">Olfaction</keyword>
<reference evidence="12 13" key="1">
    <citation type="journal article" date="2018" name="Genome Res.">
        <title>The genomic architecture and molecular evolution of ant odorant receptors.</title>
        <authorList>
            <person name="McKenzie S.K."/>
            <person name="Kronauer D.J.C."/>
        </authorList>
    </citation>
    <scope>NUCLEOTIDE SEQUENCE [LARGE SCALE GENOMIC DNA]</scope>
    <source>
        <strain evidence="12">Clonal line C1</strain>
    </source>
</reference>
<sequence>MILVETQYLSLNRILLLTLGLWPYERSKLIRLQLILLYSTVISFIIFQFTVFTTAKCSANLVIEILGIAFFFIFIMINYNSYYFNMDNVKHLLEQLQDMYDELTDEIEIAIIQKYWSMARRNTEVLTLILLCGIFVGVFNAFLPNILDAALSTNKSQSPSTLHIMTEYFIDQKKYFYLIMMHKEAASCIGVTAIVATGTMTMLYFQHACGMFMIASYRIEQATSSINLSDSNKRNKDLTCMGIIYAIDMHRKAMRFVNHILSAFHIYYFFMIAAAVISVSFISFRILEGLSSGCRIEQLLSPFLYLITLYIYMFLGNKTAQEITDHNNHVFATVCNIQWYIAPLHIQRLILFLLQRGTKAFNVVIGGLFVASLEGFATLISTSISYFTVIYSTER</sequence>
<dbReference type="OrthoDB" id="7547040at2759"/>
<evidence type="ECO:0000256" key="9">
    <source>
        <dbReference type="ARBA" id="ARBA00023224"/>
    </source>
</evidence>
<dbReference type="Pfam" id="PF02949">
    <property type="entry name" value="7tm_6"/>
    <property type="match status" value="1"/>
</dbReference>
<comment type="caution">
    <text evidence="12">The sequence shown here is derived from an EMBL/GenBank/DDBJ whole genome shotgun (WGS) entry which is preliminary data.</text>
</comment>
<comment type="similarity">
    <text evidence="10">Belongs to the insect chemoreceptor superfamily. Heteromeric odorant receptor channel (TC 1.A.69) family.</text>
</comment>
<organism evidence="12 13">
    <name type="scientific">Ooceraea biroi</name>
    <name type="common">Clonal raider ant</name>
    <name type="synonym">Cerapachys biroi</name>
    <dbReference type="NCBI Taxonomy" id="2015173"/>
    <lineage>
        <taxon>Eukaryota</taxon>
        <taxon>Metazoa</taxon>
        <taxon>Ecdysozoa</taxon>
        <taxon>Arthropoda</taxon>
        <taxon>Hexapoda</taxon>
        <taxon>Insecta</taxon>
        <taxon>Pterygota</taxon>
        <taxon>Neoptera</taxon>
        <taxon>Endopterygota</taxon>
        <taxon>Hymenoptera</taxon>
        <taxon>Apocrita</taxon>
        <taxon>Aculeata</taxon>
        <taxon>Formicoidea</taxon>
        <taxon>Formicidae</taxon>
        <taxon>Dorylinae</taxon>
        <taxon>Ooceraea</taxon>
    </lineage>
</organism>
<evidence type="ECO:0000313" key="13">
    <source>
        <dbReference type="Proteomes" id="UP000279307"/>
    </source>
</evidence>
<dbReference type="PANTHER" id="PTHR21137">
    <property type="entry name" value="ODORANT RECEPTOR"/>
    <property type="match status" value="1"/>
</dbReference>
<keyword evidence="9 10" id="KW-0807">Transducer</keyword>
<feature type="transmembrane region" description="Helical" evidence="10">
    <location>
        <begin position="185"/>
        <end position="205"/>
    </location>
</feature>
<feature type="transmembrane region" description="Helical" evidence="10">
    <location>
        <begin position="337"/>
        <end position="354"/>
    </location>
</feature>
<evidence type="ECO:0000256" key="8">
    <source>
        <dbReference type="ARBA" id="ARBA00023170"/>
    </source>
</evidence>
<feature type="transmembrane region" description="Helical" evidence="10">
    <location>
        <begin position="299"/>
        <end position="317"/>
    </location>
</feature>
<evidence type="ECO:0000256" key="1">
    <source>
        <dbReference type="ARBA" id="ARBA00004651"/>
    </source>
</evidence>
<feature type="transmembrane region" description="Helical" evidence="10">
    <location>
        <begin position="61"/>
        <end position="79"/>
    </location>
</feature>
<feature type="transmembrane region" description="Helical" evidence="10">
    <location>
        <begin position="29"/>
        <end position="49"/>
    </location>
</feature>
<keyword evidence="3 10" id="KW-0716">Sensory transduction</keyword>
<dbReference type="PANTHER" id="PTHR21137:SF35">
    <property type="entry name" value="ODORANT RECEPTOR 19A-RELATED"/>
    <property type="match status" value="1"/>
</dbReference>
<evidence type="ECO:0000256" key="2">
    <source>
        <dbReference type="ARBA" id="ARBA00022475"/>
    </source>
</evidence>
<keyword evidence="4 10" id="KW-0812">Transmembrane</keyword>
<dbReference type="GO" id="GO:0004984">
    <property type="term" value="F:olfactory receptor activity"/>
    <property type="evidence" value="ECO:0007669"/>
    <property type="project" value="InterPro"/>
</dbReference>
<evidence type="ECO:0000256" key="10">
    <source>
        <dbReference type="RuleBase" id="RU351113"/>
    </source>
</evidence>
<keyword evidence="8 10" id="KW-0675">Receptor</keyword>
<feature type="transmembrane region" description="Helical" evidence="10">
    <location>
        <begin position="125"/>
        <end position="147"/>
    </location>
</feature>
<evidence type="ECO:0000313" key="12">
    <source>
        <dbReference type="EMBL" id="RLU21358.1"/>
    </source>
</evidence>
<evidence type="ECO:0000256" key="6">
    <source>
        <dbReference type="ARBA" id="ARBA00022989"/>
    </source>
</evidence>
<keyword evidence="6 10" id="KW-1133">Transmembrane helix</keyword>
<name>A0A3L8DNH0_OOCBI</name>
<evidence type="ECO:0000256" key="4">
    <source>
        <dbReference type="ARBA" id="ARBA00022692"/>
    </source>
</evidence>
<evidence type="ECO:0000256" key="11">
    <source>
        <dbReference type="SAM" id="Coils"/>
    </source>
</evidence>
<feature type="transmembrane region" description="Helical" evidence="10">
    <location>
        <begin position="361"/>
        <end position="387"/>
    </location>
</feature>
<evidence type="ECO:0000256" key="5">
    <source>
        <dbReference type="ARBA" id="ARBA00022725"/>
    </source>
</evidence>
<evidence type="ECO:0000256" key="7">
    <source>
        <dbReference type="ARBA" id="ARBA00023136"/>
    </source>
</evidence>